<evidence type="ECO:0000259" key="1">
    <source>
        <dbReference type="PROSITE" id="PS50097"/>
    </source>
</evidence>
<sequence length="297" mass="35650">MFQKSSLHYYEDGDIILIVQDTAFCLHRNYLSMASKVFRDMLSCVTSSTDKDLSRINITDTSPLVFEKFLTFIYPQNFVPITWDIISEFCQIGDKYEFASVLGAAETFLESHFYEKPLSSLILADRYLFKFIYKESSKLVLNRFHEYRQHSKFLLLSHKTRSALFEKYLDFTISITTICSLKKHKDFHHHSLCRLNNLSFTSHECEINDWYESFFERFRLLNSDTLLSPSKSMNVILKHLMEFWRDYVNRTWTECEYRFFNDYLSKQFIAHFGNFEPLKFEKSRRDAEHYIFIELKD</sequence>
<proteinExistence type="predicted"/>
<evidence type="ECO:0000313" key="2">
    <source>
        <dbReference type="EMBL" id="CAG8470554.1"/>
    </source>
</evidence>
<comment type="caution">
    <text evidence="2">The sequence shown here is derived from an EMBL/GenBank/DDBJ whole genome shotgun (WGS) entry which is preliminary data.</text>
</comment>
<dbReference type="InterPro" id="IPR011333">
    <property type="entry name" value="SKP1/BTB/POZ_sf"/>
</dbReference>
<gene>
    <name evidence="2" type="ORF">FCALED_LOCUS2200</name>
</gene>
<accession>A0A9N8VY71</accession>
<protein>
    <submittedName>
        <fullName evidence="2">13605_t:CDS:1</fullName>
    </submittedName>
</protein>
<dbReference type="AlphaFoldDB" id="A0A9N8VY71"/>
<dbReference type="Pfam" id="PF00651">
    <property type="entry name" value="BTB"/>
    <property type="match status" value="1"/>
</dbReference>
<dbReference type="PROSITE" id="PS50097">
    <property type="entry name" value="BTB"/>
    <property type="match status" value="1"/>
</dbReference>
<dbReference type="SUPFAM" id="SSF54695">
    <property type="entry name" value="POZ domain"/>
    <property type="match status" value="1"/>
</dbReference>
<dbReference type="InterPro" id="IPR000210">
    <property type="entry name" value="BTB/POZ_dom"/>
</dbReference>
<dbReference type="EMBL" id="CAJVPQ010000322">
    <property type="protein sequence ID" value="CAG8470554.1"/>
    <property type="molecule type" value="Genomic_DNA"/>
</dbReference>
<dbReference type="PANTHER" id="PTHR22744:SF17">
    <property type="entry name" value="BTB DOMAIN-CONTAINING PROTEIN"/>
    <property type="match status" value="1"/>
</dbReference>
<dbReference type="Proteomes" id="UP000789570">
    <property type="component" value="Unassembled WGS sequence"/>
</dbReference>
<dbReference type="Gene3D" id="3.30.710.10">
    <property type="entry name" value="Potassium Channel Kv1.1, Chain A"/>
    <property type="match status" value="1"/>
</dbReference>
<reference evidence="2" key="1">
    <citation type="submission" date="2021-06" db="EMBL/GenBank/DDBJ databases">
        <authorList>
            <person name="Kallberg Y."/>
            <person name="Tangrot J."/>
            <person name="Rosling A."/>
        </authorList>
    </citation>
    <scope>NUCLEOTIDE SEQUENCE</scope>
    <source>
        <strain evidence="2">UK204</strain>
    </source>
</reference>
<dbReference type="SMART" id="SM00225">
    <property type="entry name" value="BTB"/>
    <property type="match status" value="1"/>
</dbReference>
<dbReference type="CDD" id="cd18186">
    <property type="entry name" value="BTB_POZ_ZBTB_KLHL-like"/>
    <property type="match status" value="1"/>
</dbReference>
<name>A0A9N8VY71_9GLOM</name>
<dbReference type="PANTHER" id="PTHR22744">
    <property type="entry name" value="HELIX LOOP HELIX PROTEIN 21-RELATED"/>
    <property type="match status" value="1"/>
</dbReference>
<keyword evidence="3" id="KW-1185">Reference proteome</keyword>
<feature type="domain" description="BTB" evidence="1">
    <location>
        <begin position="13"/>
        <end position="74"/>
    </location>
</feature>
<organism evidence="2 3">
    <name type="scientific">Funneliformis caledonium</name>
    <dbReference type="NCBI Taxonomy" id="1117310"/>
    <lineage>
        <taxon>Eukaryota</taxon>
        <taxon>Fungi</taxon>
        <taxon>Fungi incertae sedis</taxon>
        <taxon>Mucoromycota</taxon>
        <taxon>Glomeromycotina</taxon>
        <taxon>Glomeromycetes</taxon>
        <taxon>Glomerales</taxon>
        <taxon>Glomeraceae</taxon>
        <taxon>Funneliformis</taxon>
    </lineage>
</organism>
<dbReference type="OrthoDB" id="3027208at2759"/>
<evidence type="ECO:0000313" key="3">
    <source>
        <dbReference type="Proteomes" id="UP000789570"/>
    </source>
</evidence>